<dbReference type="EMBL" id="BQKY01000013">
    <property type="protein sequence ID" value="GJN93185.1"/>
    <property type="molecule type" value="Genomic_DNA"/>
</dbReference>
<protein>
    <recommendedName>
        <fullName evidence="11">N-acetyltransferase domain-containing protein</fullName>
    </recommendedName>
</protein>
<keyword evidence="3" id="KW-0813">Transport</keyword>
<proteinExistence type="predicted"/>
<evidence type="ECO:0000259" key="11">
    <source>
        <dbReference type="PROSITE" id="PS51186"/>
    </source>
</evidence>
<dbReference type="GO" id="GO:0046872">
    <property type="term" value="F:metal ion binding"/>
    <property type="evidence" value="ECO:0007669"/>
    <property type="project" value="UniProtKB-KW"/>
</dbReference>
<name>A0AAV5GKP5_9BASI</name>
<dbReference type="InterPro" id="IPR016181">
    <property type="entry name" value="Acyl_CoA_acyltransferase"/>
</dbReference>
<feature type="domain" description="N-acetyltransferase" evidence="11">
    <location>
        <begin position="3"/>
        <end position="163"/>
    </location>
</feature>
<dbReference type="InterPro" id="IPR039121">
    <property type="entry name" value="NUDT19"/>
</dbReference>
<dbReference type="GO" id="GO:0016747">
    <property type="term" value="F:acyltransferase activity, transferring groups other than amino-acyl groups"/>
    <property type="evidence" value="ECO:0007669"/>
    <property type="project" value="InterPro"/>
</dbReference>
<dbReference type="CDD" id="cd04301">
    <property type="entry name" value="NAT_SF"/>
    <property type="match status" value="1"/>
</dbReference>
<evidence type="ECO:0000256" key="1">
    <source>
        <dbReference type="ARBA" id="ARBA00001936"/>
    </source>
</evidence>
<evidence type="ECO:0000256" key="3">
    <source>
        <dbReference type="ARBA" id="ARBA00022448"/>
    </source>
</evidence>
<keyword evidence="7" id="KW-0460">Magnesium</keyword>
<organism evidence="12 13">
    <name type="scientific">Rhodotorula paludigena</name>
    <dbReference type="NCBI Taxonomy" id="86838"/>
    <lineage>
        <taxon>Eukaryota</taxon>
        <taxon>Fungi</taxon>
        <taxon>Dikarya</taxon>
        <taxon>Basidiomycota</taxon>
        <taxon>Pucciniomycotina</taxon>
        <taxon>Microbotryomycetes</taxon>
        <taxon>Sporidiobolales</taxon>
        <taxon>Sporidiobolaceae</taxon>
        <taxon>Rhodotorula</taxon>
    </lineage>
</organism>
<dbReference type="PROSITE" id="PS51796">
    <property type="entry name" value="MSS4"/>
    <property type="match status" value="1"/>
</dbReference>
<keyword evidence="9" id="KW-0464">Manganese</keyword>
<dbReference type="PANTHER" id="PTHR12318:SF0">
    <property type="entry name" value="ACYL-COENZYME A DIPHOSPHATASE NUDT19"/>
    <property type="match status" value="1"/>
</dbReference>
<dbReference type="InterPro" id="IPR007515">
    <property type="entry name" value="Mss4"/>
</dbReference>
<accession>A0AAV5GKP5</accession>
<comment type="cofactor">
    <cofactor evidence="2">
        <name>Mg(2+)</name>
        <dbReference type="ChEBI" id="CHEBI:18420"/>
    </cofactor>
</comment>
<dbReference type="SUPFAM" id="SSF55729">
    <property type="entry name" value="Acyl-CoA N-acyltransferases (Nat)"/>
    <property type="match status" value="1"/>
</dbReference>
<dbReference type="Proteomes" id="UP001342314">
    <property type="component" value="Unassembled WGS sequence"/>
</dbReference>
<evidence type="ECO:0000256" key="2">
    <source>
        <dbReference type="ARBA" id="ARBA00001946"/>
    </source>
</evidence>
<dbReference type="PANTHER" id="PTHR12318">
    <property type="entry name" value="TESTOSTERONE-REGULATED PROTEIN RP2"/>
    <property type="match status" value="1"/>
</dbReference>
<dbReference type="GO" id="GO:0015031">
    <property type="term" value="P:protein transport"/>
    <property type="evidence" value="ECO:0007669"/>
    <property type="project" value="UniProtKB-KW"/>
</dbReference>
<evidence type="ECO:0000256" key="7">
    <source>
        <dbReference type="ARBA" id="ARBA00022842"/>
    </source>
</evidence>
<feature type="region of interest" description="Disordered" evidence="10">
    <location>
        <begin position="754"/>
        <end position="773"/>
    </location>
</feature>
<evidence type="ECO:0000256" key="4">
    <source>
        <dbReference type="ARBA" id="ARBA00022658"/>
    </source>
</evidence>
<feature type="compositionally biased region" description="Low complexity" evidence="10">
    <location>
        <begin position="177"/>
        <end position="186"/>
    </location>
</feature>
<dbReference type="Gene3D" id="2.170.150.10">
    <property type="entry name" value="Metal Binding Protein, Guanine Nucleotide Exchange Factor, Chain A"/>
    <property type="match status" value="1"/>
</dbReference>
<dbReference type="GO" id="GO:0005085">
    <property type="term" value="F:guanyl-nucleotide exchange factor activity"/>
    <property type="evidence" value="ECO:0007669"/>
    <property type="project" value="UniProtKB-KW"/>
</dbReference>
<dbReference type="InterPro" id="IPR000182">
    <property type="entry name" value="GNAT_dom"/>
</dbReference>
<dbReference type="GO" id="GO:0016818">
    <property type="term" value="F:hydrolase activity, acting on acid anhydrides, in phosphorus-containing anhydrides"/>
    <property type="evidence" value="ECO:0007669"/>
    <property type="project" value="InterPro"/>
</dbReference>
<keyword evidence="13" id="KW-1185">Reference proteome</keyword>
<evidence type="ECO:0000256" key="9">
    <source>
        <dbReference type="ARBA" id="ARBA00023211"/>
    </source>
</evidence>
<gene>
    <name evidence="12" type="ORF">Rhopal_006232-T1</name>
</gene>
<dbReference type="Gene3D" id="3.90.79.10">
    <property type="entry name" value="Nucleoside Triphosphate Pyrophosphohydrolase"/>
    <property type="match status" value="1"/>
</dbReference>
<dbReference type="InterPro" id="IPR011057">
    <property type="entry name" value="Mss4-like_sf"/>
</dbReference>
<dbReference type="GO" id="GO:0007264">
    <property type="term" value="P:small GTPase-mediated signal transduction"/>
    <property type="evidence" value="ECO:0007669"/>
    <property type="project" value="InterPro"/>
</dbReference>
<dbReference type="GO" id="GO:0005739">
    <property type="term" value="C:mitochondrion"/>
    <property type="evidence" value="ECO:0007669"/>
    <property type="project" value="TreeGrafter"/>
</dbReference>
<dbReference type="AlphaFoldDB" id="A0AAV5GKP5"/>
<dbReference type="InterPro" id="IPR011323">
    <property type="entry name" value="Mss4/transl-control_tumour"/>
</dbReference>
<sequence length="773" mass="83167">MALEYSLVQVDDIPRAFELEVAGFPEDEAASLDSLENRQRNAGSLFLGAYTSSPRQLVGYVCSTLTASPTLTHDSMSTHDPHGAYVAIHSVCVDSAQRGKGVATSLLKEYLARLDSQPAVQGARLISHQELVPLYQRAGFELVGPSEVQHGPRPWLEMKVDFPRKGAPAAGKDGARSSSAASASSAVQEKKGDVRSPGRLLSWLDGNMEAVVDKESGTNSADLYCPRAECRCLLLRRGTGKWVRGHASDFEPESSTPAASRGYWSVSSPLAFENIGFSRNAAPPSSSSSVASPASAPPATIKYLTCADCDHGPLGWHDTEGRDLGMEVQAENEARTGGGAEEKGEKATPTLHLKHTRLRTMASSAGTTAAGGERAMKAIGEHTPRGSKEPVKPALSASLLLLAPLSQKTADGYDYRCLLVKRHSKSRTYDSAHVMPGGNIDPVDLDSSAWTSLFPPTTSSSPVASSRLSSEALQALKLCAIRETLEETGLLLVESAQKGDQAALSAQQRWERLGAAEQTRWREEVHNDGRRFLDLLRELGEGIRPALSSLTHWSNWVTPIPLARRFDTHFFISILPPAYSASTGLELTHESLTSSDGVEITSTDWLTPSEAITRALAYTRSQLETPAPPSPTSAPSAEPIILHPPQFNLLAELAHNHRSFRSLLSPSQDQPLAVRARKVLPFTPQIATVRDDAGRERRATLLPADEEYKPPAELGVVGAKGAKNRTYVLQPKKGQLGLTPEGCVRRGVKTTLGAGWEDMSAGDAGQPSRLEKL</sequence>
<reference evidence="12 13" key="1">
    <citation type="submission" date="2021-12" db="EMBL/GenBank/DDBJ databases">
        <title>High titer production of polyol ester of fatty acids by Rhodotorula paludigena BS15 towards product separation-free biomass refinery.</title>
        <authorList>
            <person name="Mano J."/>
            <person name="Ono H."/>
            <person name="Tanaka T."/>
            <person name="Naito K."/>
            <person name="Sushida H."/>
            <person name="Ike M."/>
            <person name="Tokuyasu K."/>
            <person name="Kitaoka M."/>
        </authorList>
    </citation>
    <scope>NUCLEOTIDE SEQUENCE [LARGE SCALE GENOMIC DNA]</scope>
    <source>
        <strain evidence="12 13">BS15</strain>
    </source>
</reference>
<evidence type="ECO:0000256" key="10">
    <source>
        <dbReference type="SAM" id="MobiDB-lite"/>
    </source>
</evidence>
<keyword evidence="6" id="KW-0378">Hydrolase</keyword>
<evidence type="ECO:0000313" key="13">
    <source>
        <dbReference type="Proteomes" id="UP001342314"/>
    </source>
</evidence>
<evidence type="ECO:0000256" key="6">
    <source>
        <dbReference type="ARBA" id="ARBA00022801"/>
    </source>
</evidence>
<dbReference type="SUPFAM" id="SSF55811">
    <property type="entry name" value="Nudix"/>
    <property type="match status" value="1"/>
</dbReference>
<comment type="caution">
    <text evidence="12">The sequence shown here is derived from an EMBL/GenBank/DDBJ whole genome shotgun (WGS) entry which is preliminary data.</text>
</comment>
<comment type="cofactor">
    <cofactor evidence="1">
        <name>Mn(2+)</name>
        <dbReference type="ChEBI" id="CHEBI:29035"/>
    </cofactor>
</comment>
<evidence type="ECO:0000313" key="12">
    <source>
        <dbReference type="EMBL" id="GJN93185.1"/>
    </source>
</evidence>
<dbReference type="Pfam" id="PF13673">
    <property type="entry name" value="Acetyltransf_10"/>
    <property type="match status" value="1"/>
</dbReference>
<dbReference type="Gene3D" id="3.40.630.30">
    <property type="match status" value="1"/>
</dbReference>
<dbReference type="PROSITE" id="PS51186">
    <property type="entry name" value="GNAT"/>
    <property type="match status" value="1"/>
</dbReference>
<feature type="region of interest" description="Disordered" evidence="10">
    <location>
        <begin position="166"/>
        <end position="193"/>
    </location>
</feature>
<dbReference type="Pfam" id="PF04421">
    <property type="entry name" value="Mss4"/>
    <property type="match status" value="1"/>
</dbReference>
<keyword evidence="4" id="KW-0344">Guanine-nucleotide releasing factor</keyword>
<evidence type="ECO:0000256" key="8">
    <source>
        <dbReference type="ARBA" id="ARBA00022927"/>
    </source>
</evidence>
<dbReference type="CDD" id="cd18870">
    <property type="entry name" value="NUDIX_AcylCoAdiphos_Nudt19"/>
    <property type="match status" value="1"/>
</dbReference>
<dbReference type="InterPro" id="IPR015797">
    <property type="entry name" value="NUDIX_hydrolase-like_dom_sf"/>
</dbReference>
<evidence type="ECO:0000256" key="5">
    <source>
        <dbReference type="ARBA" id="ARBA00022723"/>
    </source>
</evidence>
<dbReference type="SUPFAM" id="SSF51316">
    <property type="entry name" value="Mss4-like"/>
    <property type="match status" value="1"/>
</dbReference>
<keyword evidence="5" id="KW-0479">Metal-binding</keyword>
<keyword evidence="8" id="KW-0653">Protein transport</keyword>